<keyword evidence="2" id="KW-0812">Transmembrane</keyword>
<sequence>MGVRFLLSGRDMAYRKVHAGLRGALHSQDLESDELQAAVELEWDMEKELEEPGLDRFQLEDGEQHSVGNSSRVADLDLEPIEPSTSPHGRFERLQEDPDYVSHFTRPPPKSPLRPGCSLTCYVLLGVALFVLGLLIGRFAHRPAPDASPAPGHRPLPKDRAGHQCGEDQGHSEVGGLSESIRASGCVSSYRPCVKACFFSSLSTLPDSLPVPLF</sequence>
<feature type="compositionally biased region" description="Basic and acidic residues" evidence="1">
    <location>
        <begin position="156"/>
        <end position="171"/>
    </location>
</feature>
<evidence type="ECO:0000256" key="2">
    <source>
        <dbReference type="SAM" id="Phobius"/>
    </source>
</evidence>
<dbReference type="Proteomes" id="UP001044222">
    <property type="component" value="Unassembled WGS sequence"/>
</dbReference>
<evidence type="ECO:0000256" key="1">
    <source>
        <dbReference type="SAM" id="MobiDB-lite"/>
    </source>
</evidence>
<keyword evidence="2" id="KW-0472">Membrane</keyword>
<reference evidence="3" key="1">
    <citation type="submission" date="2021-01" db="EMBL/GenBank/DDBJ databases">
        <title>A chromosome-scale assembly of European eel, Anguilla anguilla.</title>
        <authorList>
            <person name="Henkel C."/>
            <person name="Jong-Raadsen S.A."/>
            <person name="Dufour S."/>
            <person name="Weltzien F.-A."/>
            <person name="Palstra A.P."/>
            <person name="Pelster B."/>
            <person name="Spaink H.P."/>
            <person name="Van Den Thillart G.E."/>
            <person name="Jansen H."/>
            <person name="Zahm M."/>
            <person name="Klopp C."/>
            <person name="Cedric C."/>
            <person name="Louis A."/>
            <person name="Berthelot C."/>
            <person name="Parey E."/>
            <person name="Roest Crollius H."/>
            <person name="Montfort J."/>
            <person name="Robinson-Rechavi M."/>
            <person name="Bucao C."/>
            <person name="Bouchez O."/>
            <person name="Gislard M."/>
            <person name="Lluch J."/>
            <person name="Milhes M."/>
            <person name="Lampietro C."/>
            <person name="Lopez Roques C."/>
            <person name="Donnadieu C."/>
            <person name="Braasch I."/>
            <person name="Desvignes T."/>
            <person name="Postlethwait J."/>
            <person name="Bobe J."/>
            <person name="Guiguen Y."/>
            <person name="Dirks R."/>
        </authorList>
    </citation>
    <scope>NUCLEOTIDE SEQUENCE</scope>
    <source>
        <strain evidence="3">Tag_6206</strain>
        <tissue evidence="3">Liver</tissue>
    </source>
</reference>
<keyword evidence="2" id="KW-1133">Transmembrane helix</keyword>
<organism evidence="3 4">
    <name type="scientific">Anguilla anguilla</name>
    <name type="common">European freshwater eel</name>
    <name type="synonym">Muraena anguilla</name>
    <dbReference type="NCBI Taxonomy" id="7936"/>
    <lineage>
        <taxon>Eukaryota</taxon>
        <taxon>Metazoa</taxon>
        <taxon>Chordata</taxon>
        <taxon>Craniata</taxon>
        <taxon>Vertebrata</taxon>
        <taxon>Euteleostomi</taxon>
        <taxon>Actinopterygii</taxon>
        <taxon>Neopterygii</taxon>
        <taxon>Teleostei</taxon>
        <taxon>Anguilliformes</taxon>
        <taxon>Anguillidae</taxon>
        <taxon>Anguilla</taxon>
    </lineage>
</organism>
<gene>
    <name evidence="3" type="ORF">ANANG_G00094140</name>
</gene>
<protein>
    <submittedName>
        <fullName evidence="3">Uncharacterized protein</fullName>
    </submittedName>
</protein>
<comment type="caution">
    <text evidence="3">The sequence shown here is derived from an EMBL/GenBank/DDBJ whole genome shotgun (WGS) entry which is preliminary data.</text>
</comment>
<keyword evidence="4" id="KW-1185">Reference proteome</keyword>
<evidence type="ECO:0000313" key="4">
    <source>
        <dbReference type="Proteomes" id="UP001044222"/>
    </source>
</evidence>
<accession>A0A9D3MMB4</accession>
<proteinExistence type="predicted"/>
<name>A0A9D3MMB4_ANGAN</name>
<feature type="region of interest" description="Disordered" evidence="1">
    <location>
        <begin position="144"/>
        <end position="176"/>
    </location>
</feature>
<dbReference type="AlphaFoldDB" id="A0A9D3MMB4"/>
<dbReference type="EMBL" id="JAFIRN010000004">
    <property type="protein sequence ID" value="KAG5851506.1"/>
    <property type="molecule type" value="Genomic_DNA"/>
</dbReference>
<feature type="transmembrane region" description="Helical" evidence="2">
    <location>
        <begin position="119"/>
        <end position="140"/>
    </location>
</feature>
<evidence type="ECO:0000313" key="3">
    <source>
        <dbReference type="EMBL" id="KAG5851506.1"/>
    </source>
</evidence>